<dbReference type="AlphaFoldDB" id="A0A6A5WAP2"/>
<protein>
    <submittedName>
        <fullName evidence="1">Uncharacterized protein</fullName>
    </submittedName>
</protein>
<name>A0A6A5WAP2_9PLEO</name>
<keyword evidence="2" id="KW-1185">Reference proteome</keyword>
<accession>A0A6A5WAP2</accession>
<organism evidence="1 2">
    <name type="scientific">Amniculicola lignicola CBS 123094</name>
    <dbReference type="NCBI Taxonomy" id="1392246"/>
    <lineage>
        <taxon>Eukaryota</taxon>
        <taxon>Fungi</taxon>
        <taxon>Dikarya</taxon>
        <taxon>Ascomycota</taxon>
        <taxon>Pezizomycotina</taxon>
        <taxon>Dothideomycetes</taxon>
        <taxon>Pleosporomycetidae</taxon>
        <taxon>Pleosporales</taxon>
        <taxon>Amniculicolaceae</taxon>
        <taxon>Amniculicola</taxon>
    </lineage>
</organism>
<dbReference type="EMBL" id="ML977606">
    <property type="protein sequence ID" value="KAF1998208.1"/>
    <property type="molecule type" value="Genomic_DNA"/>
</dbReference>
<dbReference type="OrthoDB" id="3791016at2759"/>
<dbReference type="Proteomes" id="UP000799779">
    <property type="component" value="Unassembled WGS sequence"/>
</dbReference>
<sequence>MKNLFLVDLQPSSLPAVATNSSLNDFHIRLGYFGACFGETADLDCASTAGGSKDALIARVLKNTAPTTIPPSTHL</sequence>
<gene>
    <name evidence="1" type="ORF">P154DRAFT_578253</name>
</gene>
<proteinExistence type="predicted"/>
<evidence type="ECO:0000313" key="2">
    <source>
        <dbReference type="Proteomes" id="UP000799779"/>
    </source>
</evidence>
<evidence type="ECO:0000313" key="1">
    <source>
        <dbReference type="EMBL" id="KAF1998208.1"/>
    </source>
</evidence>
<reference evidence="1" key="1">
    <citation type="journal article" date="2020" name="Stud. Mycol.">
        <title>101 Dothideomycetes genomes: a test case for predicting lifestyles and emergence of pathogens.</title>
        <authorList>
            <person name="Haridas S."/>
            <person name="Albert R."/>
            <person name="Binder M."/>
            <person name="Bloem J."/>
            <person name="Labutti K."/>
            <person name="Salamov A."/>
            <person name="Andreopoulos B."/>
            <person name="Baker S."/>
            <person name="Barry K."/>
            <person name="Bills G."/>
            <person name="Bluhm B."/>
            <person name="Cannon C."/>
            <person name="Castanera R."/>
            <person name="Culley D."/>
            <person name="Daum C."/>
            <person name="Ezra D."/>
            <person name="Gonzalez J."/>
            <person name="Henrissat B."/>
            <person name="Kuo A."/>
            <person name="Liang C."/>
            <person name="Lipzen A."/>
            <person name="Lutzoni F."/>
            <person name="Magnuson J."/>
            <person name="Mondo S."/>
            <person name="Nolan M."/>
            <person name="Ohm R."/>
            <person name="Pangilinan J."/>
            <person name="Park H.-J."/>
            <person name="Ramirez L."/>
            <person name="Alfaro M."/>
            <person name="Sun H."/>
            <person name="Tritt A."/>
            <person name="Yoshinaga Y."/>
            <person name="Zwiers L.-H."/>
            <person name="Turgeon B."/>
            <person name="Goodwin S."/>
            <person name="Spatafora J."/>
            <person name="Crous P."/>
            <person name="Grigoriev I."/>
        </authorList>
    </citation>
    <scope>NUCLEOTIDE SEQUENCE</scope>
    <source>
        <strain evidence="1">CBS 123094</strain>
    </source>
</reference>